<evidence type="ECO:0000259" key="1">
    <source>
        <dbReference type="PROSITE" id="PS50883"/>
    </source>
</evidence>
<accession>A0A291M2J0</accession>
<proteinExistence type="predicted"/>
<dbReference type="GO" id="GO:0071111">
    <property type="term" value="F:cyclic-guanylate-specific phosphodiesterase activity"/>
    <property type="evidence" value="ECO:0007669"/>
    <property type="project" value="InterPro"/>
</dbReference>
<name>A0A291M2J0_9RHOB</name>
<dbReference type="AlphaFoldDB" id="A0A291M2J0"/>
<dbReference type="InterPro" id="IPR035919">
    <property type="entry name" value="EAL_sf"/>
</dbReference>
<dbReference type="InterPro" id="IPR050706">
    <property type="entry name" value="Cyclic-di-GMP_PDE-like"/>
</dbReference>
<keyword evidence="3" id="KW-1185">Reference proteome</keyword>
<reference evidence="2 3" key="1">
    <citation type="submission" date="2017-05" db="EMBL/GenBank/DDBJ databases">
        <title>Comparative genomic and metabolic analysis of manganese-oxidizing mechanisms in Celeribater manganoxidans DY25T: its adaption to the environment of polymetallic nodule.</title>
        <authorList>
            <person name="Wang X."/>
        </authorList>
    </citation>
    <scope>NUCLEOTIDE SEQUENCE [LARGE SCALE GENOMIC DNA]</scope>
    <source>
        <strain evidence="2 3">DY25</strain>
    </source>
</reference>
<dbReference type="PANTHER" id="PTHR33121">
    <property type="entry name" value="CYCLIC DI-GMP PHOSPHODIESTERASE PDEF"/>
    <property type="match status" value="1"/>
</dbReference>
<dbReference type="Gene3D" id="3.20.20.450">
    <property type="entry name" value="EAL domain"/>
    <property type="match status" value="1"/>
</dbReference>
<dbReference type="InterPro" id="IPR001633">
    <property type="entry name" value="EAL_dom"/>
</dbReference>
<dbReference type="Proteomes" id="UP000219050">
    <property type="component" value="Chromosome"/>
</dbReference>
<dbReference type="SMART" id="SM00052">
    <property type="entry name" value="EAL"/>
    <property type="match status" value="1"/>
</dbReference>
<evidence type="ECO:0000313" key="2">
    <source>
        <dbReference type="EMBL" id="ATI43223.1"/>
    </source>
</evidence>
<sequence length="300" mass="33383">MQSTRARQAADDADAGRAAEGVFVDRNHHDDWLRETILSGLDSPLSSACALQERDTLSAVRRALDNNDATLAFQPVVDARHAPRVAFYEGLIRLNDGSGRIIPAREFIHTCETSELGRLIDCRALELGLRALQQNPSVRLSINMSARSIGYPCWTETLERGLAADPSVGERLIIEITEASAMIMPDITCVFMERMQTRGISFALDDFGAGYTSFRYLKDFYFDIIKIDGQFINGIHRDPDNRVLTEALISIARHFDMFTVAESVERGEDAALLLAMGIDCMQGHYFGAPSSIPPWTRVPR</sequence>
<dbReference type="CDD" id="cd01948">
    <property type="entry name" value="EAL"/>
    <property type="match status" value="1"/>
</dbReference>
<dbReference type="OrthoDB" id="23692at2"/>
<evidence type="ECO:0000313" key="3">
    <source>
        <dbReference type="Proteomes" id="UP000219050"/>
    </source>
</evidence>
<dbReference type="KEGG" id="cmag:CBW24_00255"/>
<organism evidence="2 3">
    <name type="scientific">Pacificitalea manganoxidans</name>
    <dbReference type="NCBI Taxonomy" id="1411902"/>
    <lineage>
        <taxon>Bacteria</taxon>
        <taxon>Pseudomonadati</taxon>
        <taxon>Pseudomonadota</taxon>
        <taxon>Alphaproteobacteria</taxon>
        <taxon>Rhodobacterales</taxon>
        <taxon>Paracoccaceae</taxon>
        <taxon>Pacificitalea</taxon>
    </lineage>
</organism>
<dbReference type="PANTHER" id="PTHR33121:SF79">
    <property type="entry name" value="CYCLIC DI-GMP PHOSPHODIESTERASE PDED-RELATED"/>
    <property type="match status" value="1"/>
</dbReference>
<feature type="domain" description="EAL" evidence="1">
    <location>
        <begin position="53"/>
        <end position="300"/>
    </location>
</feature>
<protein>
    <submittedName>
        <fullName evidence="2">Diguanylate phosphodiesterase</fullName>
    </submittedName>
</protein>
<gene>
    <name evidence="2" type="ORF">CBW24_00255</name>
</gene>
<dbReference type="EMBL" id="CP021404">
    <property type="protein sequence ID" value="ATI43223.1"/>
    <property type="molecule type" value="Genomic_DNA"/>
</dbReference>
<dbReference type="PROSITE" id="PS50883">
    <property type="entry name" value="EAL"/>
    <property type="match status" value="1"/>
</dbReference>
<dbReference type="SUPFAM" id="SSF141868">
    <property type="entry name" value="EAL domain-like"/>
    <property type="match status" value="1"/>
</dbReference>
<dbReference type="Pfam" id="PF00563">
    <property type="entry name" value="EAL"/>
    <property type="match status" value="1"/>
</dbReference>